<dbReference type="InterPro" id="IPR042171">
    <property type="entry name" value="Acyl-CoA_hotdog"/>
</dbReference>
<dbReference type="CDD" id="cd03445">
    <property type="entry name" value="Thioesterase_II_repeat2"/>
    <property type="match status" value="1"/>
</dbReference>
<dbReference type="InterPro" id="IPR003703">
    <property type="entry name" value="Acyl_CoA_thio"/>
</dbReference>
<dbReference type="GO" id="GO:0009062">
    <property type="term" value="P:fatty acid catabolic process"/>
    <property type="evidence" value="ECO:0007669"/>
    <property type="project" value="TreeGrafter"/>
</dbReference>
<evidence type="ECO:0000313" key="10">
    <source>
        <dbReference type="Proteomes" id="UP000663852"/>
    </source>
</evidence>
<evidence type="ECO:0000259" key="6">
    <source>
        <dbReference type="Pfam" id="PF20789"/>
    </source>
</evidence>
<gene>
    <name evidence="8" type="ORF">EDS130_LOCUS5220</name>
    <name evidence="7" type="ORF">XAT740_LOCUS2851</name>
</gene>
<evidence type="ECO:0000256" key="3">
    <source>
        <dbReference type="SAM" id="MobiDB-lite"/>
    </source>
</evidence>
<dbReference type="OrthoDB" id="68328at2759"/>
<reference evidence="8" key="1">
    <citation type="submission" date="2021-02" db="EMBL/GenBank/DDBJ databases">
        <authorList>
            <person name="Nowell W R."/>
        </authorList>
    </citation>
    <scope>NUCLEOTIDE SEQUENCE</scope>
</reference>
<dbReference type="InterPro" id="IPR049450">
    <property type="entry name" value="ACOT8-like_C"/>
</dbReference>
<evidence type="ECO:0000313" key="7">
    <source>
        <dbReference type="EMBL" id="CAF0798450.1"/>
    </source>
</evidence>
<dbReference type="PANTHER" id="PTHR11066:SF34">
    <property type="entry name" value="ACYL-COENZYME A THIOESTERASE 8"/>
    <property type="match status" value="1"/>
</dbReference>
<dbReference type="SUPFAM" id="SSF54637">
    <property type="entry name" value="Thioesterase/thiol ester dehydrase-isomerase"/>
    <property type="match status" value="2"/>
</dbReference>
<feature type="region of interest" description="Disordered" evidence="3">
    <location>
        <begin position="285"/>
        <end position="306"/>
    </location>
</feature>
<keyword evidence="2" id="KW-0378">Hydrolase</keyword>
<evidence type="ECO:0000259" key="5">
    <source>
        <dbReference type="Pfam" id="PF13622"/>
    </source>
</evidence>
<evidence type="ECO:0000256" key="1">
    <source>
        <dbReference type="ARBA" id="ARBA00006538"/>
    </source>
</evidence>
<evidence type="ECO:0000313" key="8">
    <source>
        <dbReference type="EMBL" id="CAF0808434.1"/>
    </source>
</evidence>
<accession>A0A813T9Q8</accession>
<dbReference type="Proteomes" id="UP000663828">
    <property type="component" value="Unassembled WGS sequence"/>
</dbReference>
<protein>
    <submittedName>
        <fullName evidence="8">Uncharacterized protein</fullName>
    </submittedName>
</protein>
<feature type="domain" description="Acyl-CoA thioesterase-like N-terminal HotDog" evidence="5">
    <location>
        <begin position="61"/>
        <end position="136"/>
    </location>
</feature>
<comment type="caution">
    <text evidence="8">The sequence shown here is derived from an EMBL/GenBank/DDBJ whole genome shotgun (WGS) entry which is preliminary data.</text>
</comment>
<dbReference type="Proteomes" id="UP000663852">
    <property type="component" value="Unassembled WGS sequence"/>
</dbReference>
<dbReference type="Gene3D" id="2.40.160.210">
    <property type="entry name" value="Acyl-CoA thioesterase, double hotdog domain"/>
    <property type="match status" value="1"/>
</dbReference>
<dbReference type="EMBL" id="CAJNOJ010000014">
    <property type="protein sequence ID" value="CAF0808434.1"/>
    <property type="molecule type" value="Genomic_DNA"/>
</dbReference>
<dbReference type="Pfam" id="PF20789">
    <property type="entry name" value="4HBT_3C"/>
    <property type="match status" value="1"/>
</dbReference>
<dbReference type="AlphaFoldDB" id="A0A813T9Q8"/>
<feature type="domain" description="Acyl-CoA thioesterase 2 C-terminal" evidence="4">
    <location>
        <begin position="216"/>
        <end position="284"/>
    </location>
</feature>
<evidence type="ECO:0000256" key="2">
    <source>
        <dbReference type="ARBA" id="ARBA00022801"/>
    </source>
</evidence>
<feature type="domain" description="Acyl-CoA thioesterase-like C-terminal" evidence="6">
    <location>
        <begin position="314"/>
        <end position="356"/>
    </location>
</feature>
<name>A0A813T9Q8_ADIRI</name>
<sequence>MIINSRSLLTSLLTCRSITTHRHLSLNNKPTLYETLKVIESSPDVFIQPAETLFVFPNRKSVFGGQIIGSAVYAAQKTLTKDYPLHSLHSYFLTAADNSSAISYKVTRLRDGKSFETRSVTAKQDDRIVFQCAMNFHRKEKGNMEHQYSMPQIDVPPPEQLPSLQDHIQKLLEDKRLKPEMKPFVESILQMPAKIDVRYCHQRDLLQPQPVWPAKEFVWMKSVESLPDYSHIHRSAVAYCSDRVLLPTAFLPYALNGYNSRIRMQASLDHSMWFHDDFDFDTKIDSNPSEEQSPIKPVQRSPDIPPIPPKVRVRADDWLLYELECPLHMNNRAWTSGRIWTRNGRLIVTCTQEGVIRCK</sequence>
<evidence type="ECO:0000313" key="9">
    <source>
        <dbReference type="Proteomes" id="UP000663828"/>
    </source>
</evidence>
<evidence type="ECO:0000259" key="4">
    <source>
        <dbReference type="Pfam" id="PF02551"/>
    </source>
</evidence>
<dbReference type="GO" id="GO:0005782">
    <property type="term" value="C:peroxisomal matrix"/>
    <property type="evidence" value="ECO:0007669"/>
    <property type="project" value="UniProtKB-SubCell"/>
</dbReference>
<dbReference type="Pfam" id="PF13622">
    <property type="entry name" value="4HBT_3"/>
    <property type="match status" value="1"/>
</dbReference>
<dbReference type="InterPro" id="IPR049449">
    <property type="entry name" value="TesB_ACOT8-like_N"/>
</dbReference>
<dbReference type="InterPro" id="IPR025652">
    <property type="entry name" value="TesB_C"/>
</dbReference>
<proteinExistence type="inferred from homology"/>
<dbReference type="Pfam" id="PF02551">
    <property type="entry name" value="Acyl_CoA_thio"/>
    <property type="match status" value="1"/>
</dbReference>
<organism evidence="8 10">
    <name type="scientific">Adineta ricciae</name>
    <name type="common">Rotifer</name>
    <dbReference type="NCBI Taxonomy" id="249248"/>
    <lineage>
        <taxon>Eukaryota</taxon>
        <taxon>Metazoa</taxon>
        <taxon>Spiralia</taxon>
        <taxon>Gnathifera</taxon>
        <taxon>Rotifera</taxon>
        <taxon>Eurotatoria</taxon>
        <taxon>Bdelloidea</taxon>
        <taxon>Adinetida</taxon>
        <taxon>Adinetidae</taxon>
        <taxon>Adineta</taxon>
    </lineage>
</organism>
<dbReference type="EMBL" id="CAJNOR010000104">
    <property type="protein sequence ID" value="CAF0798450.1"/>
    <property type="molecule type" value="Genomic_DNA"/>
</dbReference>
<dbReference type="PANTHER" id="PTHR11066">
    <property type="entry name" value="ACYL-COA THIOESTERASE"/>
    <property type="match status" value="1"/>
</dbReference>
<dbReference type="GO" id="GO:0047617">
    <property type="term" value="F:fatty acyl-CoA hydrolase activity"/>
    <property type="evidence" value="ECO:0007669"/>
    <property type="project" value="InterPro"/>
</dbReference>
<dbReference type="InterPro" id="IPR029069">
    <property type="entry name" value="HotDog_dom_sf"/>
</dbReference>
<dbReference type="CDD" id="cd03444">
    <property type="entry name" value="Thioesterase_II_repeat1"/>
    <property type="match status" value="1"/>
</dbReference>
<dbReference type="GO" id="GO:0006637">
    <property type="term" value="P:acyl-CoA metabolic process"/>
    <property type="evidence" value="ECO:0007669"/>
    <property type="project" value="InterPro"/>
</dbReference>
<keyword evidence="9" id="KW-1185">Reference proteome</keyword>
<comment type="similarity">
    <text evidence="1">Belongs to the C/M/P thioester hydrolase family.</text>
</comment>